<reference evidence="1 2" key="1">
    <citation type="submission" date="2011-09" db="EMBL/GenBank/DDBJ databases">
        <title>The Genome Sequence of Plasmodium vivax North Korean.</title>
        <authorList>
            <consortium name="The Broad Institute Genome Sequencing Platform"/>
            <consortium name="The Broad Institute Genome Sequencing Center for Infectious Disease"/>
            <person name="Neafsey D."/>
            <person name="Carlton J."/>
            <person name="Barnwell J."/>
            <person name="Collins W."/>
            <person name="Escalante A."/>
            <person name="Mullikin J."/>
            <person name="Saul A."/>
            <person name="Guigo R."/>
            <person name="Camara F."/>
            <person name="Young S.K."/>
            <person name="Zeng Q."/>
            <person name="Gargeya S."/>
            <person name="Fitzgerald M."/>
            <person name="Haas B."/>
            <person name="Abouelleil A."/>
            <person name="Alvarado L."/>
            <person name="Arachchi H.M."/>
            <person name="Berlin A."/>
            <person name="Brown A."/>
            <person name="Chapman S.B."/>
            <person name="Chen Z."/>
            <person name="Dunbar C."/>
            <person name="Freedman E."/>
            <person name="Gearin G."/>
            <person name="Gellesch M."/>
            <person name="Goldberg J."/>
            <person name="Griggs A."/>
            <person name="Gujja S."/>
            <person name="Heiman D."/>
            <person name="Howarth C."/>
            <person name="Larson L."/>
            <person name="Lui A."/>
            <person name="MacDonald P.J.P."/>
            <person name="Montmayeur A."/>
            <person name="Murphy C."/>
            <person name="Neiman D."/>
            <person name="Pearson M."/>
            <person name="Priest M."/>
            <person name="Roberts A."/>
            <person name="Saif S."/>
            <person name="Shea T."/>
            <person name="Shenoy N."/>
            <person name="Sisk P."/>
            <person name="Stolte C."/>
            <person name="Sykes S."/>
            <person name="Wortman J."/>
            <person name="Nusbaum C."/>
            <person name="Birren B."/>
        </authorList>
    </citation>
    <scope>NUCLEOTIDE SEQUENCE [LARGE SCALE GENOMIC DNA]</scope>
    <source>
        <strain evidence="1 2">North Korean</strain>
    </source>
</reference>
<protein>
    <submittedName>
        <fullName evidence="1">Uncharacterized protein</fullName>
    </submittedName>
</protein>
<proteinExistence type="predicted"/>
<name>A0A0J9TYU4_PLAVI</name>
<dbReference type="Proteomes" id="UP000053239">
    <property type="component" value="Unassembled WGS sequence"/>
</dbReference>
<dbReference type="EMBL" id="KQ235300">
    <property type="protein sequence ID" value="KNA00895.1"/>
    <property type="molecule type" value="Genomic_DNA"/>
</dbReference>
<gene>
    <name evidence="1" type="ORF">PVNG_05822</name>
</gene>
<accession>A0A0J9TYU4</accession>
<dbReference type="AlphaFoldDB" id="A0A0J9TYU4"/>
<organism evidence="1 2">
    <name type="scientific">Plasmodium vivax North Korean</name>
    <dbReference type="NCBI Taxonomy" id="1035514"/>
    <lineage>
        <taxon>Eukaryota</taxon>
        <taxon>Sar</taxon>
        <taxon>Alveolata</taxon>
        <taxon>Apicomplexa</taxon>
        <taxon>Aconoidasida</taxon>
        <taxon>Haemosporida</taxon>
        <taxon>Plasmodiidae</taxon>
        <taxon>Plasmodium</taxon>
        <taxon>Plasmodium (Plasmodium)</taxon>
    </lineage>
</organism>
<evidence type="ECO:0000313" key="2">
    <source>
        <dbReference type="Proteomes" id="UP000053239"/>
    </source>
</evidence>
<evidence type="ECO:0000313" key="1">
    <source>
        <dbReference type="EMBL" id="KNA00895.1"/>
    </source>
</evidence>
<sequence>MDKCKDKSDNKPCNYRGYWLYYNVMTLTGDQSLVSNFYIPVLLYTTVNGGIFNNYSIMNFEIDKNKFDIKSTLYGFIEIYAEL</sequence>